<keyword evidence="1" id="KW-1133">Transmembrane helix</keyword>
<reference evidence="3" key="1">
    <citation type="journal article" date="2019" name="Int. J. Syst. Evol. Microbiol.">
        <title>The Global Catalogue of Microorganisms (GCM) 10K type strain sequencing project: providing services to taxonomists for standard genome sequencing and annotation.</title>
        <authorList>
            <consortium name="The Broad Institute Genomics Platform"/>
            <consortium name="The Broad Institute Genome Sequencing Center for Infectious Disease"/>
            <person name="Wu L."/>
            <person name="Ma J."/>
        </authorList>
    </citation>
    <scope>NUCLEOTIDE SEQUENCE [LARGE SCALE GENOMIC DNA]</scope>
    <source>
        <strain evidence="3">KCTC 42247</strain>
    </source>
</reference>
<keyword evidence="3" id="KW-1185">Reference proteome</keyword>
<evidence type="ECO:0000313" key="2">
    <source>
        <dbReference type="EMBL" id="MFD2744145.1"/>
    </source>
</evidence>
<dbReference type="Proteomes" id="UP001597418">
    <property type="component" value="Unassembled WGS sequence"/>
</dbReference>
<feature type="transmembrane region" description="Helical" evidence="1">
    <location>
        <begin position="7"/>
        <end position="28"/>
    </location>
</feature>
<organism evidence="2 3">
    <name type="scientific">Sphingobacterium populi</name>
    <dbReference type="NCBI Taxonomy" id="1812824"/>
    <lineage>
        <taxon>Bacteria</taxon>
        <taxon>Pseudomonadati</taxon>
        <taxon>Bacteroidota</taxon>
        <taxon>Sphingobacteriia</taxon>
        <taxon>Sphingobacteriales</taxon>
        <taxon>Sphingobacteriaceae</taxon>
        <taxon>Sphingobacterium</taxon>
    </lineage>
</organism>
<gene>
    <name evidence="2" type="ORF">ACFSQ6_12165</name>
</gene>
<evidence type="ECO:0000256" key="1">
    <source>
        <dbReference type="SAM" id="Phobius"/>
    </source>
</evidence>
<name>A0ABW5UE09_9SPHI</name>
<proteinExistence type="predicted"/>
<keyword evidence="1" id="KW-0472">Membrane</keyword>
<dbReference type="RefSeq" id="WP_066751043.1">
    <property type="nucleotide sequence ID" value="NZ_JBHUMB010000014.1"/>
</dbReference>
<keyword evidence="1" id="KW-0812">Transmembrane</keyword>
<comment type="caution">
    <text evidence="2">The sequence shown here is derived from an EMBL/GenBank/DDBJ whole genome shotgun (WGS) entry which is preliminary data.</text>
</comment>
<evidence type="ECO:0000313" key="3">
    <source>
        <dbReference type="Proteomes" id="UP001597418"/>
    </source>
</evidence>
<sequence length="443" mass="51118">MRKPVRIIGWIVLPIGIIALAVFLFLSYRQVRAKSQLVHRDALVVLEIKSDHILRELASNAIWNPRSYFGATQDTSERTELQNLRPWNLGLSLPANIYFFSTAAIQDAYFSILEVNDVNRLQQVLSLIGLQLDSQADPSTTWSATSPSKALSAVGNGNHVVLAWSPTAQDDLADTMRQYMNSMGDDHFIEIATLAKDKPAGATGDVVFWQPKKEDFWSINFHAGHIELAAHMNDQENRFSNKPQGVTFPDDNILSMRLHADIRPWLSKHQAILRHQGMSWEDIEPYLGNYWELQWKDDAVLQADTIISYDYDENFEMVEQRALQTETVPYLSLSFKASPHLMSYLPEKMFYKFYKQQSGQLLKLTTAEQDNRFAELTLQKDVFYLRYRQPEIWQAPLPLPWWFTKIEQIMVTGTREKEAFINFSGSIDFKNEDIHPIKQLLTR</sequence>
<protein>
    <submittedName>
        <fullName evidence="2">Uncharacterized protein</fullName>
    </submittedName>
</protein>
<dbReference type="EMBL" id="JBHUMB010000014">
    <property type="protein sequence ID" value="MFD2744145.1"/>
    <property type="molecule type" value="Genomic_DNA"/>
</dbReference>
<accession>A0ABW5UE09</accession>